<organism evidence="11 12">
    <name type="scientific">Cyanobium usitatum str. Tous</name>
    <dbReference type="NCBI Taxonomy" id="2116684"/>
    <lineage>
        <taxon>Bacteria</taxon>
        <taxon>Bacillati</taxon>
        <taxon>Cyanobacteriota</taxon>
        <taxon>Cyanophyceae</taxon>
        <taxon>Synechococcales</taxon>
        <taxon>Prochlorococcaceae</taxon>
        <taxon>Cyanobium</taxon>
    </lineage>
</organism>
<keyword evidence="2" id="KW-1277">Toxin-antitoxin system</keyword>
<keyword evidence="4" id="KW-0548">Nucleotidyltransferase</keyword>
<dbReference type="InterPro" id="IPR052038">
    <property type="entry name" value="Type-VII_TA_antitoxin"/>
</dbReference>
<dbReference type="InterPro" id="IPR002934">
    <property type="entry name" value="Polymerase_NTP_transf_dom"/>
</dbReference>
<protein>
    <submittedName>
        <fullName evidence="11">Nucleotidyltransferase</fullName>
    </submittedName>
</protein>
<evidence type="ECO:0000256" key="5">
    <source>
        <dbReference type="ARBA" id="ARBA00022723"/>
    </source>
</evidence>
<dbReference type="GO" id="GO:0016779">
    <property type="term" value="F:nucleotidyltransferase activity"/>
    <property type="evidence" value="ECO:0007669"/>
    <property type="project" value="UniProtKB-KW"/>
</dbReference>
<dbReference type="PANTHER" id="PTHR33571">
    <property type="entry name" value="SSL8005 PROTEIN"/>
    <property type="match status" value="1"/>
</dbReference>
<reference evidence="11 12" key="1">
    <citation type="journal article" date="2018" name="Environ. Microbiol.">
        <title>Ecological and genomic features of two widespread freshwater picocyanobacteria.</title>
        <authorList>
            <person name="Cabello-Yeves P.J."/>
            <person name="Picazo A."/>
            <person name="Camacho A."/>
            <person name="Callieri C."/>
            <person name="Rosselli R."/>
            <person name="Roda-Garcia J.J."/>
            <person name="Coutinho F.H."/>
            <person name="Rodriguez-Valera F."/>
        </authorList>
    </citation>
    <scope>NUCLEOTIDE SEQUENCE [LARGE SCALE GENOMIC DNA]</scope>
    <source>
        <strain evidence="11 12">Tous</strain>
    </source>
</reference>
<evidence type="ECO:0000259" key="10">
    <source>
        <dbReference type="Pfam" id="PF01909"/>
    </source>
</evidence>
<keyword evidence="5" id="KW-0479">Metal-binding</keyword>
<evidence type="ECO:0000256" key="7">
    <source>
        <dbReference type="ARBA" id="ARBA00022840"/>
    </source>
</evidence>
<evidence type="ECO:0000313" key="11">
    <source>
        <dbReference type="EMBL" id="PSJ05133.1"/>
    </source>
</evidence>
<evidence type="ECO:0000256" key="8">
    <source>
        <dbReference type="ARBA" id="ARBA00022842"/>
    </source>
</evidence>
<keyword evidence="7" id="KW-0067">ATP-binding</keyword>
<evidence type="ECO:0000313" key="12">
    <source>
        <dbReference type="Proteomes" id="UP000243002"/>
    </source>
</evidence>
<dbReference type="GO" id="GO:0046872">
    <property type="term" value="F:metal ion binding"/>
    <property type="evidence" value="ECO:0007669"/>
    <property type="project" value="UniProtKB-KW"/>
</dbReference>
<accession>A0A2P7MV79</accession>
<dbReference type="AlphaFoldDB" id="A0A2P7MV79"/>
<keyword evidence="6" id="KW-0547">Nucleotide-binding</keyword>
<dbReference type="PANTHER" id="PTHR33571:SF12">
    <property type="entry name" value="BSL3053 PROTEIN"/>
    <property type="match status" value="1"/>
</dbReference>
<dbReference type="EMBL" id="PXXO01000007">
    <property type="protein sequence ID" value="PSJ05133.1"/>
    <property type="molecule type" value="Genomic_DNA"/>
</dbReference>
<keyword evidence="8" id="KW-0460">Magnesium</keyword>
<comment type="cofactor">
    <cofactor evidence="1">
        <name>Mg(2+)</name>
        <dbReference type="ChEBI" id="CHEBI:18420"/>
    </cofactor>
</comment>
<dbReference type="InterPro" id="IPR043519">
    <property type="entry name" value="NT_sf"/>
</dbReference>
<evidence type="ECO:0000256" key="3">
    <source>
        <dbReference type="ARBA" id="ARBA00022679"/>
    </source>
</evidence>
<dbReference type="Pfam" id="PF01909">
    <property type="entry name" value="NTP_transf_2"/>
    <property type="match status" value="1"/>
</dbReference>
<evidence type="ECO:0000256" key="4">
    <source>
        <dbReference type="ARBA" id="ARBA00022695"/>
    </source>
</evidence>
<sequence length="95" mass="10277">MRLAELQHLAPQINELLGRFGASNVAVFGSVARDQANPGSDVDLLVDLPDGASLFDRAELKSALEELLLSRVDLIRRRNLKPSVKAVVEAEAVSL</sequence>
<dbReference type="GO" id="GO:0005524">
    <property type="term" value="F:ATP binding"/>
    <property type="evidence" value="ECO:0007669"/>
    <property type="project" value="UniProtKB-KW"/>
</dbReference>
<dbReference type="RefSeq" id="WP_106502757.1">
    <property type="nucleotide sequence ID" value="NZ_PXXO01000007.1"/>
</dbReference>
<feature type="domain" description="Polymerase nucleotidyl transferase" evidence="10">
    <location>
        <begin position="19"/>
        <end position="92"/>
    </location>
</feature>
<gene>
    <name evidence="11" type="ORF">C7K55_07235</name>
</gene>
<evidence type="ECO:0000256" key="6">
    <source>
        <dbReference type="ARBA" id="ARBA00022741"/>
    </source>
</evidence>
<proteinExistence type="inferred from homology"/>
<name>A0A2P7MV79_9CYAN</name>
<dbReference type="Gene3D" id="3.30.460.10">
    <property type="entry name" value="Beta Polymerase, domain 2"/>
    <property type="match status" value="1"/>
</dbReference>
<evidence type="ECO:0000256" key="9">
    <source>
        <dbReference type="ARBA" id="ARBA00038276"/>
    </source>
</evidence>
<dbReference type="CDD" id="cd05403">
    <property type="entry name" value="NT_KNTase_like"/>
    <property type="match status" value="1"/>
</dbReference>
<evidence type="ECO:0000256" key="2">
    <source>
        <dbReference type="ARBA" id="ARBA00022649"/>
    </source>
</evidence>
<evidence type="ECO:0000256" key="1">
    <source>
        <dbReference type="ARBA" id="ARBA00001946"/>
    </source>
</evidence>
<keyword evidence="12" id="KW-1185">Reference proteome</keyword>
<comment type="similarity">
    <text evidence="9">Belongs to the MntA antitoxin family.</text>
</comment>
<dbReference type="SUPFAM" id="SSF81301">
    <property type="entry name" value="Nucleotidyltransferase"/>
    <property type="match status" value="1"/>
</dbReference>
<dbReference type="OrthoDB" id="560823at2"/>
<keyword evidence="3 11" id="KW-0808">Transferase</keyword>
<comment type="caution">
    <text evidence="11">The sequence shown here is derived from an EMBL/GenBank/DDBJ whole genome shotgun (WGS) entry which is preliminary data.</text>
</comment>
<dbReference type="Proteomes" id="UP000243002">
    <property type="component" value="Unassembled WGS sequence"/>
</dbReference>